<feature type="region of interest" description="Disordered" evidence="1">
    <location>
        <begin position="207"/>
        <end position="229"/>
    </location>
</feature>
<name>A0A6C0B690_9ZZZZ</name>
<feature type="compositionally biased region" description="Acidic residues" evidence="1">
    <location>
        <begin position="178"/>
        <end position="188"/>
    </location>
</feature>
<feature type="region of interest" description="Disordered" evidence="1">
    <location>
        <begin position="159"/>
        <end position="188"/>
    </location>
</feature>
<protein>
    <submittedName>
        <fullName evidence="2">Uncharacterized protein</fullName>
    </submittedName>
</protein>
<feature type="compositionally biased region" description="Gly residues" evidence="1">
    <location>
        <begin position="217"/>
        <end position="226"/>
    </location>
</feature>
<feature type="compositionally biased region" description="Polar residues" evidence="1">
    <location>
        <begin position="159"/>
        <end position="177"/>
    </location>
</feature>
<evidence type="ECO:0000313" key="2">
    <source>
        <dbReference type="EMBL" id="QHS87572.1"/>
    </source>
</evidence>
<dbReference type="EMBL" id="MN739083">
    <property type="protein sequence ID" value="QHS87572.1"/>
    <property type="molecule type" value="Genomic_DNA"/>
</dbReference>
<feature type="compositionally biased region" description="Polar residues" evidence="1">
    <location>
        <begin position="393"/>
        <end position="408"/>
    </location>
</feature>
<evidence type="ECO:0000256" key="1">
    <source>
        <dbReference type="SAM" id="MobiDB-lite"/>
    </source>
</evidence>
<dbReference type="AlphaFoldDB" id="A0A6C0B690"/>
<sequence>MSSPVPSNLRSIITDFTADLSVVFPEYAFMWSKWATVSDVEYEKLHAHCLAVYPERFFDIMYTNADIFEAGSKMVVDFLPDVDFRILFNCPGVSDKTKTSIWKYLQLILFTVLGSVNDPKRFGDAANIFEAMDENELHAKMAETMAGVGDFFKNMESSEATNDANEGTGEEASTSDSIGEEPDEGVPLDEAEDLSNAMKDIFEGLRNASKGTEGAEGTEGIGGAGKPGFKMPNPEILKEHMKTLLEGKLGKLAKEFTDEFTHDLKDFFDEGDEANMKSSKDVLMKLIKDPKKMVLILKKITTKLQERMKRGDISQEELMAEMAGLMEKMKDMGGGADFADMMKGLAGTPFMKMFEKGLGGGGAKMDMNKLNQMSKQAEMKERLRKKMEMKKASQAQHAPSHTPSQANPSVIPVGDKNYVVKIGTEVQGKSGLRPPASVQAPLSEEELIKLFSKKDKPAKKAK</sequence>
<organism evidence="2">
    <name type="scientific">viral metagenome</name>
    <dbReference type="NCBI Taxonomy" id="1070528"/>
    <lineage>
        <taxon>unclassified sequences</taxon>
        <taxon>metagenomes</taxon>
        <taxon>organismal metagenomes</taxon>
    </lineage>
</organism>
<feature type="region of interest" description="Disordered" evidence="1">
    <location>
        <begin position="387"/>
        <end position="412"/>
    </location>
</feature>
<accession>A0A6C0B690</accession>
<reference evidence="2" key="1">
    <citation type="journal article" date="2020" name="Nature">
        <title>Giant virus diversity and host interactions through global metagenomics.</title>
        <authorList>
            <person name="Schulz F."/>
            <person name="Roux S."/>
            <person name="Paez-Espino D."/>
            <person name="Jungbluth S."/>
            <person name="Walsh D.A."/>
            <person name="Denef V.J."/>
            <person name="McMahon K.D."/>
            <person name="Konstantinidis K.T."/>
            <person name="Eloe-Fadrosh E.A."/>
            <person name="Kyrpides N.C."/>
            <person name="Woyke T."/>
        </authorList>
    </citation>
    <scope>NUCLEOTIDE SEQUENCE</scope>
    <source>
        <strain evidence="2">GVMAG-M-3300010157-4</strain>
    </source>
</reference>
<proteinExistence type="predicted"/>